<evidence type="ECO:0000256" key="7">
    <source>
        <dbReference type="ARBA" id="ARBA00022759"/>
    </source>
</evidence>
<keyword evidence="10" id="KW-0325">Glycoprotein</keyword>
<dbReference type="AlphaFoldDB" id="D8RNM8"/>
<dbReference type="GO" id="GO:0004521">
    <property type="term" value="F:RNA endonuclease activity"/>
    <property type="evidence" value="ECO:0007669"/>
    <property type="project" value="UniProtKB-ARBA"/>
</dbReference>
<protein>
    <recommendedName>
        <fullName evidence="3">Aspergillus nuclease S1</fullName>
        <ecNumber evidence="3">3.1.30.1</ecNumber>
    </recommendedName>
</protein>
<keyword evidence="8" id="KW-0378">Hydrolase</keyword>
<feature type="chain" id="PRO_5003121968" description="Aspergillus nuclease S1" evidence="11">
    <location>
        <begin position="21"/>
        <end position="289"/>
    </location>
</feature>
<dbReference type="Gene3D" id="1.10.575.10">
    <property type="entry name" value="P1 Nuclease"/>
    <property type="match status" value="1"/>
</dbReference>
<feature type="signal peptide" evidence="11">
    <location>
        <begin position="1"/>
        <end position="20"/>
    </location>
</feature>
<comment type="similarity">
    <text evidence="2">Belongs to the nuclease type I family.</text>
</comment>
<dbReference type="GO" id="GO:0004519">
    <property type="term" value="F:endonuclease activity"/>
    <property type="evidence" value="ECO:0000318"/>
    <property type="project" value="GO_Central"/>
</dbReference>
<evidence type="ECO:0000256" key="2">
    <source>
        <dbReference type="ARBA" id="ARBA00009547"/>
    </source>
</evidence>
<keyword evidence="9" id="KW-1015">Disulfide bond</keyword>
<reference evidence="12 13" key="1">
    <citation type="journal article" date="2011" name="Science">
        <title>The Selaginella genome identifies genetic changes associated with the evolution of vascular plants.</title>
        <authorList>
            <person name="Banks J.A."/>
            <person name="Nishiyama T."/>
            <person name="Hasebe M."/>
            <person name="Bowman J.L."/>
            <person name="Gribskov M."/>
            <person name="dePamphilis C."/>
            <person name="Albert V.A."/>
            <person name="Aono N."/>
            <person name="Aoyama T."/>
            <person name="Ambrose B.A."/>
            <person name="Ashton N.W."/>
            <person name="Axtell M.J."/>
            <person name="Barker E."/>
            <person name="Barker M.S."/>
            <person name="Bennetzen J.L."/>
            <person name="Bonawitz N.D."/>
            <person name="Chapple C."/>
            <person name="Cheng C."/>
            <person name="Correa L.G."/>
            <person name="Dacre M."/>
            <person name="DeBarry J."/>
            <person name="Dreyer I."/>
            <person name="Elias M."/>
            <person name="Engstrom E.M."/>
            <person name="Estelle M."/>
            <person name="Feng L."/>
            <person name="Finet C."/>
            <person name="Floyd S.K."/>
            <person name="Frommer W.B."/>
            <person name="Fujita T."/>
            <person name="Gramzow L."/>
            <person name="Gutensohn M."/>
            <person name="Harholt J."/>
            <person name="Hattori M."/>
            <person name="Heyl A."/>
            <person name="Hirai T."/>
            <person name="Hiwatashi Y."/>
            <person name="Ishikawa M."/>
            <person name="Iwata M."/>
            <person name="Karol K.G."/>
            <person name="Koehler B."/>
            <person name="Kolukisaoglu U."/>
            <person name="Kubo M."/>
            <person name="Kurata T."/>
            <person name="Lalonde S."/>
            <person name="Li K."/>
            <person name="Li Y."/>
            <person name="Litt A."/>
            <person name="Lyons E."/>
            <person name="Manning G."/>
            <person name="Maruyama T."/>
            <person name="Michael T.P."/>
            <person name="Mikami K."/>
            <person name="Miyazaki S."/>
            <person name="Morinaga S."/>
            <person name="Murata T."/>
            <person name="Mueller-Roeber B."/>
            <person name="Nelson D.R."/>
            <person name="Obara M."/>
            <person name="Oguri Y."/>
            <person name="Olmstead R.G."/>
            <person name="Onodera N."/>
            <person name="Petersen B.L."/>
            <person name="Pils B."/>
            <person name="Prigge M."/>
            <person name="Rensing S.A."/>
            <person name="Riano-Pachon D.M."/>
            <person name="Roberts A.W."/>
            <person name="Sato Y."/>
            <person name="Scheller H.V."/>
            <person name="Schulz B."/>
            <person name="Schulz C."/>
            <person name="Shakirov E.V."/>
            <person name="Shibagaki N."/>
            <person name="Shinohara N."/>
            <person name="Shippen D.E."/>
            <person name="Soerensen I."/>
            <person name="Sotooka R."/>
            <person name="Sugimoto N."/>
            <person name="Sugita M."/>
            <person name="Sumikawa N."/>
            <person name="Tanurdzic M."/>
            <person name="Theissen G."/>
            <person name="Ulvskov P."/>
            <person name="Wakazuki S."/>
            <person name="Weng J.K."/>
            <person name="Willats W.W."/>
            <person name="Wipf D."/>
            <person name="Wolf P.G."/>
            <person name="Yang L."/>
            <person name="Zimmer A.D."/>
            <person name="Zhu Q."/>
            <person name="Mitros T."/>
            <person name="Hellsten U."/>
            <person name="Loque D."/>
            <person name="Otillar R."/>
            <person name="Salamov A."/>
            <person name="Schmutz J."/>
            <person name="Shapiro H."/>
            <person name="Lindquist E."/>
            <person name="Lucas S."/>
            <person name="Rokhsar D."/>
            <person name="Grigoriev I.V."/>
        </authorList>
    </citation>
    <scope>NUCLEOTIDE SEQUENCE [LARGE SCALE GENOMIC DNA]</scope>
</reference>
<sequence>MDVPRFLLLLVAAFSCKVAAWGDVGHIVTCLIAESFFKAPTQNAVTDLLSATGLNFSQSCTWADQVKRSYAYRWSAPLHFADTPDNVCGYDDERDCHYFGAKNVCITAAIYNYTSQLEHQHNVTYNLTEALMFLAHFLGDIHQPMHLGFLGDLGGNTILLTWYNRSSNLHRVWDSDIINKTLERFYAGSIASMEHDIKKSITVNNLVAISSQWGHCPGEEFTCPVRYAKESIKFACASGYKDAPQNSTLADAYFETRWPIVKLLLARAGVRLANTLNKVLDKLVNIVHE</sequence>
<dbReference type="InterPro" id="IPR008947">
    <property type="entry name" value="PLipase_C/P1_nuclease_dom_sf"/>
</dbReference>
<evidence type="ECO:0000256" key="10">
    <source>
        <dbReference type="ARBA" id="ARBA00023180"/>
    </source>
</evidence>
<dbReference type="InParanoid" id="D8RNM8"/>
<keyword evidence="6 11" id="KW-0732">Signal</keyword>
<evidence type="ECO:0000256" key="4">
    <source>
        <dbReference type="ARBA" id="ARBA00022722"/>
    </source>
</evidence>
<evidence type="ECO:0000256" key="9">
    <source>
        <dbReference type="ARBA" id="ARBA00023157"/>
    </source>
</evidence>
<dbReference type="PANTHER" id="PTHR33146">
    <property type="entry name" value="ENDONUCLEASE 4"/>
    <property type="match status" value="1"/>
</dbReference>
<dbReference type="STRING" id="88036.D8RNM8"/>
<dbReference type="FunFam" id="1.10.575.10:FF:000002">
    <property type="entry name" value="Endonuclease 2"/>
    <property type="match status" value="1"/>
</dbReference>
<evidence type="ECO:0000256" key="8">
    <source>
        <dbReference type="ARBA" id="ARBA00022801"/>
    </source>
</evidence>
<dbReference type="HOGENOM" id="CLU_044365_3_0_1"/>
<accession>D8RNM8</accession>
<keyword evidence="5" id="KW-0479">Metal-binding</keyword>
<dbReference type="SUPFAM" id="SSF48537">
    <property type="entry name" value="Phospholipase C/P1 nuclease"/>
    <property type="match status" value="1"/>
</dbReference>
<dbReference type="PROSITE" id="PS51257">
    <property type="entry name" value="PROKAR_LIPOPROTEIN"/>
    <property type="match status" value="1"/>
</dbReference>
<evidence type="ECO:0000256" key="11">
    <source>
        <dbReference type="SAM" id="SignalP"/>
    </source>
</evidence>
<keyword evidence="4" id="KW-0540">Nuclease</keyword>
<dbReference type="GO" id="GO:0046872">
    <property type="term" value="F:metal ion binding"/>
    <property type="evidence" value="ECO:0007669"/>
    <property type="project" value="UniProtKB-KW"/>
</dbReference>
<organism evidence="13">
    <name type="scientific">Selaginella moellendorffii</name>
    <name type="common">Spikemoss</name>
    <dbReference type="NCBI Taxonomy" id="88036"/>
    <lineage>
        <taxon>Eukaryota</taxon>
        <taxon>Viridiplantae</taxon>
        <taxon>Streptophyta</taxon>
        <taxon>Embryophyta</taxon>
        <taxon>Tracheophyta</taxon>
        <taxon>Lycopodiopsida</taxon>
        <taxon>Selaginellales</taxon>
        <taxon>Selaginellaceae</taxon>
        <taxon>Selaginella</taxon>
    </lineage>
</organism>
<gene>
    <name evidence="12" type="ORF">SELMODRAFT_98354</name>
</gene>
<keyword evidence="7" id="KW-0255">Endonuclease</keyword>
<dbReference type="GO" id="GO:0003676">
    <property type="term" value="F:nucleic acid binding"/>
    <property type="evidence" value="ECO:0007669"/>
    <property type="project" value="InterPro"/>
</dbReference>
<dbReference type="EC" id="3.1.30.1" evidence="3"/>
<dbReference type="Pfam" id="PF02265">
    <property type="entry name" value="S1-P1_nuclease"/>
    <property type="match status" value="1"/>
</dbReference>
<dbReference type="PANTHER" id="PTHR33146:SF26">
    <property type="entry name" value="ENDONUCLEASE 4"/>
    <property type="match status" value="1"/>
</dbReference>
<dbReference type="KEGG" id="smo:SELMODRAFT_98354"/>
<evidence type="ECO:0000313" key="12">
    <source>
        <dbReference type="EMBL" id="EFJ25892.1"/>
    </source>
</evidence>
<dbReference type="eggNOG" id="ENOG502QRXU">
    <property type="taxonomic scope" value="Eukaryota"/>
</dbReference>
<evidence type="ECO:0000256" key="5">
    <source>
        <dbReference type="ARBA" id="ARBA00022723"/>
    </source>
</evidence>
<dbReference type="GO" id="GO:0006308">
    <property type="term" value="P:DNA catabolic process"/>
    <property type="evidence" value="ECO:0007669"/>
    <property type="project" value="InterPro"/>
</dbReference>
<dbReference type="CDD" id="cd11010">
    <property type="entry name" value="S1-P1_nuclease"/>
    <property type="match status" value="1"/>
</dbReference>
<dbReference type="GO" id="GO:0000014">
    <property type="term" value="F:single-stranded DNA endodeoxyribonuclease activity"/>
    <property type="evidence" value="ECO:0007669"/>
    <property type="project" value="UniProtKB-ARBA"/>
</dbReference>
<evidence type="ECO:0000256" key="3">
    <source>
        <dbReference type="ARBA" id="ARBA00012562"/>
    </source>
</evidence>
<evidence type="ECO:0000256" key="6">
    <source>
        <dbReference type="ARBA" id="ARBA00022729"/>
    </source>
</evidence>
<evidence type="ECO:0000313" key="13">
    <source>
        <dbReference type="Proteomes" id="UP000001514"/>
    </source>
</evidence>
<dbReference type="EMBL" id="GL377585">
    <property type="protein sequence ID" value="EFJ25892.1"/>
    <property type="molecule type" value="Genomic_DNA"/>
</dbReference>
<comment type="catalytic activity">
    <reaction evidence="1">
        <text>Endonucleolytic cleavage to 5'-phosphomononucleotide and 5'-phosphooligonucleotide end-products.</text>
        <dbReference type="EC" id="3.1.30.1"/>
    </reaction>
</comment>
<evidence type="ECO:0000256" key="1">
    <source>
        <dbReference type="ARBA" id="ARBA00000245"/>
    </source>
</evidence>
<proteinExistence type="inferred from homology"/>
<dbReference type="OMA" id="MNGWSND"/>
<dbReference type="InterPro" id="IPR003154">
    <property type="entry name" value="S1/P1nuclease"/>
</dbReference>
<dbReference type="Proteomes" id="UP000001514">
    <property type="component" value="Unassembled WGS sequence"/>
</dbReference>
<keyword evidence="13" id="KW-1185">Reference proteome</keyword>
<name>D8RNM8_SELML</name>
<dbReference type="Gramene" id="EFJ25892">
    <property type="protein sequence ID" value="EFJ25892"/>
    <property type="gene ID" value="SELMODRAFT_98354"/>
</dbReference>